<dbReference type="InterPro" id="IPR036188">
    <property type="entry name" value="FAD/NAD-bd_sf"/>
</dbReference>
<keyword evidence="3" id="KW-0274">FAD</keyword>
<evidence type="ECO:0000256" key="1">
    <source>
        <dbReference type="ARBA" id="ARBA00001974"/>
    </source>
</evidence>
<organism evidence="5 6">
    <name type="scientific">Amycolatopsis xylanica</name>
    <dbReference type="NCBI Taxonomy" id="589385"/>
    <lineage>
        <taxon>Bacteria</taxon>
        <taxon>Bacillati</taxon>
        <taxon>Actinomycetota</taxon>
        <taxon>Actinomycetes</taxon>
        <taxon>Pseudonocardiales</taxon>
        <taxon>Pseudonocardiaceae</taxon>
        <taxon>Amycolatopsis</taxon>
    </lineage>
</organism>
<reference evidence="5 6" key="1">
    <citation type="submission" date="2016-10" db="EMBL/GenBank/DDBJ databases">
        <authorList>
            <person name="de Groot N.N."/>
        </authorList>
    </citation>
    <scope>NUCLEOTIDE SEQUENCE [LARGE SCALE GENOMIC DNA]</scope>
    <source>
        <strain evidence="5 6">CPCC 202699</strain>
    </source>
</reference>
<keyword evidence="2" id="KW-0285">Flavoprotein</keyword>
<dbReference type="PANTHER" id="PTHR43004:SF19">
    <property type="entry name" value="BINDING MONOOXYGENASE, PUTATIVE (JCVI)-RELATED"/>
    <property type="match status" value="1"/>
</dbReference>
<accession>A0A1H3S1C7</accession>
<dbReference type="Gene3D" id="3.50.50.60">
    <property type="entry name" value="FAD/NAD(P)-binding domain"/>
    <property type="match status" value="2"/>
</dbReference>
<dbReference type="PANTHER" id="PTHR43004">
    <property type="entry name" value="TRK SYSTEM POTASSIUM UPTAKE PROTEIN"/>
    <property type="match status" value="1"/>
</dbReference>
<dbReference type="OrthoDB" id="4141215at2"/>
<protein>
    <submittedName>
        <fullName evidence="5">2-polyprenyl-6-methoxyphenol hydroxylase</fullName>
    </submittedName>
</protein>
<name>A0A1H3S1C7_9PSEU</name>
<dbReference type="STRING" id="589385.SAMN05421504_112133"/>
<evidence type="ECO:0000256" key="2">
    <source>
        <dbReference type="ARBA" id="ARBA00022630"/>
    </source>
</evidence>
<dbReference type="EMBL" id="FNON01000012">
    <property type="protein sequence ID" value="SDZ31355.1"/>
    <property type="molecule type" value="Genomic_DNA"/>
</dbReference>
<evidence type="ECO:0000313" key="6">
    <source>
        <dbReference type="Proteomes" id="UP000199515"/>
    </source>
</evidence>
<dbReference type="PRINTS" id="PR00420">
    <property type="entry name" value="RNGMNOXGNASE"/>
</dbReference>
<proteinExistence type="predicted"/>
<comment type="cofactor">
    <cofactor evidence="1">
        <name>FAD</name>
        <dbReference type="ChEBI" id="CHEBI:57692"/>
    </cofactor>
</comment>
<dbReference type="SUPFAM" id="SSF51905">
    <property type="entry name" value="FAD/NAD(P)-binding domain"/>
    <property type="match status" value="1"/>
</dbReference>
<dbReference type="Pfam" id="PF21274">
    <property type="entry name" value="Rng_hyd_C"/>
    <property type="match status" value="1"/>
</dbReference>
<dbReference type="Gene3D" id="3.40.30.120">
    <property type="match status" value="1"/>
</dbReference>
<dbReference type="GO" id="GO:0016709">
    <property type="term" value="F:oxidoreductase activity, acting on paired donors, with incorporation or reduction of molecular oxygen, NAD(P)H as one donor, and incorporation of one atom of oxygen"/>
    <property type="evidence" value="ECO:0007669"/>
    <property type="project" value="UniProtKB-ARBA"/>
</dbReference>
<gene>
    <name evidence="5" type="ORF">SAMN05421504_112133</name>
</gene>
<dbReference type="AlphaFoldDB" id="A0A1H3S1C7"/>
<dbReference type="GO" id="GO:0071949">
    <property type="term" value="F:FAD binding"/>
    <property type="evidence" value="ECO:0007669"/>
    <property type="project" value="InterPro"/>
</dbReference>
<keyword evidence="6" id="KW-1185">Reference proteome</keyword>
<evidence type="ECO:0000256" key="3">
    <source>
        <dbReference type="ARBA" id="ARBA00022827"/>
    </source>
</evidence>
<dbReference type="Proteomes" id="UP000199515">
    <property type="component" value="Unassembled WGS sequence"/>
</dbReference>
<dbReference type="InterPro" id="IPR002938">
    <property type="entry name" value="FAD-bd"/>
</dbReference>
<dbReference type="Pfam" id="PF01494">
    <property type="entry name" value="FAD_binding_3"/>
    <property type="match status" value="1"/>
</dbReference>
<evidence type="ECO:0000259" key="4">
    <source>
        <dbReference type="Pfam" id="PF01494"/>
    </source>
</evidence>
<dbReference type="Gene3D" id="3.30.70.2450">
    <property type="match status" value="1"/>
</dbReference>
<evidence type="ECO:0000313" key="5">
    <source>
        <dbReference type="EMBL" id="SDZ31355.1"/>
    </source>
</evidence>
<feature type="domain" description="FAD-binding" evidence="4">
    <location>
        <begin position="3"/>
        <end position="342"/>
    </location>
</feature>
<dbReference type="InterPro" id="IPR050641">
    <property type="entry name" value="RIFMO-like"/>
</dbReference>
<dbReference type="RefSeq" id="WP_091298480.1">
    <property type="nucleotide sequence ID" value="NZ_FNON01000012.1"/>
</dbReference>
<sequence>MGTDVIVAGAGPAGLMLAAELTLAGAEVVVVDRAPERSGQSRALNLQPRSVEVFALRGLLEPVLDRAQAKVRDGHFFGQTLSYTELDTDHPYQLVIPQADTELILEARLAELGVKVRFGQELTALEQDEDGVSATVNGEVIRAKYLVGCDGGRSAVRKLAGIGFPGTDGHGWGVVADVVVATGDPSVRSDWSSMRDVLPKRSASENGFGGMIPLGRPGLYRLVFGDLTSPLPDRAAPITDEEFQAGLRRFYGSLEVSEVRWRSRFTDAARQAERYRAGRVLLAGDAAHIHFPVGGQGLNLGIQDAMNLGWKLAAVLKGHSTISLLDTYESERHPVAARVLDTTRTHSLLAQPENAGARRLFADLAVLPAANHHLANMVSGLDIRYPMTGSPHRLLGTRFRGLRLPEGQGLLLSDDPRNRDLARHWEPRLTVAPDISTLPSPYGAGVLVRPDGYICWVEGDEPLKHALHTWFGAP</sequence>